<protein>
    <submittedName>
        <fullName evidence="2">Uncharacterized protein</fullName>
    </submittedName>
</protein>
<evidence type="ECO:0000313" key="2">
    <source>
        <dbReference type="EMBL" id="CAH0996938.1"/>
    </source>
</evidence>
<dbReference type="EMBL" id="CAKLPY010000002">
    <property type="protein sequence ID" value="CAH0996938.1"/>
    <property type="molecule type" value="Genomic_DNA"/>
</dbReference>
<reference evidence="2" key="1">
    <citation type="submission" date="2021-12" db="EMBL/GenBank/DDBJ databases">
        <authorList>
            <person name="Rodrigo-Torres L."/>
            <person name="Arahal R. D."/>
            <person name="Lucena T."/>
        </authorList>
    </citation>
    <scope>NUCLEOTIDE SEQUENCE</scope>
    <source>
        <strain evidence="2">CECT 8858</strain>
    </source>
</reference>
<name>A0ABM9ATF1_9BACT</name>
<evidence type="ECO:0000313" key="3">
    <source>
        <dbReference type="Proteomes" id="UP000837932"/>
    </source>
</evidence>
<sequence>MKLLRLILSFSFLGIATKTIFILIEKNKSKSGYKFTPLFQGIKSSCPSVSALVK</sequence>
<organism evidence="2 3">
    <name type="scientific">Emticicia aquatica</name>
    <dbReference type="NCBI Taxonomy" id="1681835"/>
    <lineage>
        <taxon>Bacteria</taxon>
        <taxon>Pseudomonadati</taxon>
        <taxon>Bacteroidota</taxon>
        <taxon>Cytophagia</taxon>
        <taxon>Cytophagales</taxon>
        <taxon>Leadbetterellaceae</taxon>
        <taxon>Emticicia</taxon>
    </lineage>
</organism>
<keyword evidence="1" id="KW-1133">Transmembrane helix</keyword>
<feature type="transmembrane region" description="Helical" evidence="1">
    <location>
        <begin position="6"/>
        <end position="24"/>
    </location>
</feature>
<gene>
    <name evidence="2" type="ORF">EMA8858_03073</name>
</gene>
<dbReference type="Proteomes" id="UP000837932">
    <property type="component" value="Unassembled WGS sequence"/>
</dbReference>
<accession>A0ABM9ATF1</accession>
<keyword evidence="1" id="KW-0812">Transmembrane</keyword>
<proteinExistence type="predicted"/>
<keyword evidence="3" id="KW-1185">Reference proteome</keyword>
<keyword evidence="1" id="KW-0472">Membrane</keyword>
<evidence type="ECO:0000256" key="1">
    <source>
        <dbReference type="SAM" id="Phobius"/>
    </source>
</evidence>
<comment type="caution">
    <text evidence="2">The sequence shown here is derived from an EMBL/GenBank/DDBJ whole genome shotgun (WGS) entry which is preliminary data.</text>
</comment>